<feature type="transmembrane region" description="Helical" evidence="13">
    <location>
        <begin position="125"/>
        <end position="147"/>
    </location>
</feature>
<accession>A0A9Y1IKI6</accession>
<evidence type="ECO:0000313" key="16">
    <source>
        <dbReference type="EMBL" id="WEG69374.1"/>
    </source>
</evidence>
<comment type="function">
    <text evidence="1">Envelope glycoprotein important for virion assembly and egress. Plays a role in the correct incorporation of gH-gL into virion membrane. Directs the glycoprotein N (gN) to the host trans-Golgi network.</text>
</comment>
<dbReference type="HAMAP" id="MF_04035">
    <property type="entry name" value="HSV_GM"/>
    <property type="match status" value="1"/>
</dbReference>
<keyword evidence="5" id="KW-0946">Virion</keyword>
<keyword evidence="7 16" id="KW-0261">Viral envelope protein</keyword>
<evidence type="ECO:0000313" key="14">
    <source>
        <dbReference type="EMBL" id="WEG69097.1"/>
    </source>
</evidence>
<evidence type="ECO:0000256" key="7">
    <source>
        <dbReference type="ARBA" id="ARBA00022879"/>
    </source>
</evidence>
<evidence type="ECO:0000256" key="9">
    <source>
        <dbReference type="ARBA" id="ARBA00023046"/>
    </source>
</evidence>
<evidence type="ECO:0000256" key="1">
    <source>
        <dbReference type="ARBA" id="ARBA00003017"/>
    </source>
</evidence>
<organism evidence="16">
    <name type="scientific">Mastomys natalensis cytomegalovirus 2</name>
    <dbReference type="NCBI Taxonomy" id="2973540"/>
    <lineage>
        <taxon>Viruses</taxon>
        <taxon>Duplodnaviria</taxon>
        <taxon>Heunggongvirae</taxon>
        <taxon>Peploviricota</taxon>
        <taxon>Herviviricetes</taxon>
        <taxon>Herpesvirales</taxon>
        <taxon>Orthoherpesviridae</taxon>
        <taxon>Betaherpesvirinae</taxon>
        <taxon>Muromegalovirus</taxon>
    </lineage>
</organism>
<feature type="transmembrane region" description="Helical" evidence="13">
    <location>
        <begin position="77"/>
        <end position="104"/>
    </location>
</feature>
<dbReference type="EMBL" id="OP429139">
    <property type="protein sequence ID" value="WEG71324.1"/>
    <property type="molecule type" value="Genomic_DNA"/>
</dbReference>
<feature type="transmembrane region" description="Helical" evidence="13">
    <location>
        <begin position="267"/>
        <end position="287"/>
    </location>
</feature>
<evidence type="ECO:0000256" key="11">
    <source>
        <dbReference type="ARBA" id="ARBA00023157"/>
    </source>
</evidence>
<keyword evidence="3 13" id="KW-0812">Transmembrane</keyword>
<keyword evidence="12" id="KW-0325">Glycoprotein</keyword>
<evidence type="ECO:0000313" key="17">
    <source>
        <dbReference type="EMBL" id="WEG69512.1"/>
    </source>
</evidence>
<dbReference type="EMBL" id="OP429127">
    <property type="protein sequence ID" value="WEG69650.1"/>
    <property type="molecule type" value="Genomic_DNA"/>
</dbReference>
<keyword evidence="9" id="KW-1039">Host endosome</keyword>
<keyword evidence="10 13" id="KW-0472">Membrane</keyword>
<dbReference type="EMBL" id="OP429125">
    <property type="protein sequence ID" value="WEG69374.1"/>
    <property type="molecule type" value="Genomic_DNA"/>
</dbReference>
<dbReference type="EMBL" id="OP429126">
    <property type="protein sequence ID" value="WEG69512.1"/>
    <property type="molecule type" value="Genomic_DNA"/>
</dbReference>
<reference evidence="16" key="2">
    <citation type="submission" date="2023-06" db="EMBL/GenBank/DDBJ databases">
        <title>Isolation and genome sequencing of cytomegaloviruses from Natal multimammate mice (Mastomys natalensis).</title>
        <authorList>
            <person name="Jarvis M.A."/>
            <person name="Davison A.J."/>
        </authorList>
    </citation>
    <scope>NUCLEOTIDE SEQUENCE</scope>
    <source>
        <strain evidence="14">Mnat18</strain>
        <strain evidence="15">Mnat19</strain>
        <strain evidence="17">Mnat2</strain>
        <strain evidence="16">Mnat29</strain>
        <strain evidence="18">Mnat33</strain>
    </source>
</reference>
<name>A0A9Y1IKI6_9BETA</name>
<proteinExistence type="inferred from homology"/>
<dbReference type="EMBL" id="OP429141">
    <property type="protein sequence ID" value="WEG71603.1"/>
    <property type="molecule type" value="Genomic_DNA"/>
</dbReference>
<evidence type="ECO:0000256" key="4">
    <source>
        <dbReference type="ARBA" id="ARBA00022812"/>
    </source>
</evidence>
<keyword evidence="11" id="KW-1015">Disulfide bond</keyword>
<evidence type="ECO:0000256" key="8">
    <source>
        <dbReference type="ARBA" id="ARBA00022989"/>
    </source>
</evidence>
<dbReference type="EMBL" id="OP429124">
    <property type="protein sequence ID" value="WEG69235.1"/>
    <property type="molecule type" value="Genomic_DNA"/>
</dbReference>
<evidence type="ECO:0000256" key="13">
    <source>
        <dbReference type="SAM" id="Phobius"/>
    </source>
</evidence>
<reference evidence="16" key="1">
    <citation type="submission" date="2022-09" db="EMBL/GenBank/DDBJ databases">
        <authorList>
            <person name="Vucak M."/>
            <person name="Davison A.J."/>
        </authorList>
    </citation>
    <scope>NUCLEOTIDE SEQUENCE</scope>
    <source>
        <strain evidence="14">Mnat18</strain>
        <strain evidence="15">Mnat19</strain>
        <strain evidence="17">Mnat2</strain>
        <strain evidence="16">Mnat29</strain>
        <strain evidence="18">Mnat33</strain>
    </source>
</reference>
<feature type="transmembrane region" description="Helical" evidence="13">
    <location>
        <begin position="198"/>
        <end position="223"/>
    </location>
</feature>
<keyword evidence="4" id="KW-1040">Host Golgi apparatus</keyword>
<evidence type="ECO:0000256" key="10">
    <source>
        <dbReference type="ARBA" id="ARBA00023136"/>
    </source>
</evidence>
<keyword evidence="8 13" id="KW-1133">Transmembrane helix</keyword>
<feature type="transmembrane region" description="Helical" evidence="13">
    <location>
        <begin position="299"/>
        <end position="323"/>
    </location>
</feature>
<keyword evidence="2" id="KW-1048">Host nucleus</keyword>
<evidence type="ECO:0000256" key="5">
    <source>
        <dbReference type="ARBA" id="ARBA00022844"/>
    </source>
</evidence>
<evidence type="ECO:0000256" key="2">
    <source>
        <dbReference type="ARBA" id="ARBA00022562"/>
    </source>
</evidence>
<evidence type="ECO:0000313" key="15">
    <source>
        <dbReference type="EMBL" id="WEG69235.1"/>
    </source>
</evidence>
<feature type="transmembrane region" description="Helical" evidence="13">
    <location>
        <begin position="159"/>
        <end position="177"/>
    </location>
</feature>
<dbReference type="Pfam" id="PF01528">
    <property type="entry name" value="Herpes_glycop"/>
    <property type="match status" value="1"/>
</dbReference>
<evidence type="ECO:0000256" key="6">
    <source>
        <dbReference type="ARBA" id="ARBA00022870"/>
    </source>
</evidence>
<evidence type="ECO:0000256" key="12">
    <source>
        <dbReference type="ARBA" id="ARBA00023180"/>
    </source>
</evidence>
<feature type="transmembrane region" description="Helical" evidence="13">
    <location>
        <begin position="235"/>
        <end position="255"/>
    </location>
</feature>
<protein>
    <submittedName>
        <fullName evidence="16">Envelope glycoprotein M</fullName>
    </submittedName>
</protein>
<dbReference type="InterPro" id="IPR000785">
    <property type="entry name" value="Herpes_glycop_M"/>
</dbReference>
<feature type="transmembrane region" description="Helical" evidence="13">
    <location>
        <begin position="12"/>
        <end position="33"/>
    </location>
</feature>
<evidence type="ECO:0000313" key="18">
    <source>
        <dbReference type="EMBL" id="WEG69650.1"/>
    </source>
</evidence>
<dbReference type="PRINTS" id="PR00333">
    <property type="entry name" value="HSVINTEGRLMP"/>
</dbReference>
<dbReference type="EMBL" id="OP429123">
    <property type="protein sequence ID" value="WEG69097.1"/>
    <property type="molecule type" value="Genomic_DNA"/>
</dbReference>
<dbReference type="GO" id="GO:0019031">
    <property type="term" value="C:viral envelope"/>
    <property type="evidence" value="ECO:0007669"/>
    <property type="project" value="UniProtKB-KW"/>
</dbReference>
<keyword evidence="6" id="KW-1043">Host membrane</keyword>
<evidence type="ECO:0000256" key="3">
    <source>
        <dbReference type="ARBA" id="ARBA00022692"/>
    </source>
</evidence>
<gene>
    <name evidence="16" type="primary">M100</name>
</gene>
<sequence>MPISHVDRMNLKTWTFSIICCLLSFINLVVFSVASHFPGIGFPCYYSKIIDFDNMNLSTYNAIHHLTPQLYMDAVQMVIYVIFTEVIFFCIMIYYVVCWFQIYFRKDGGNQLNQSTRDIGYMGDSSSCFAFILSMDTFEIFLLSLSFRIPSMVAFAKTIYFICLTAFVVTFVTNYESRERSAFALSKIHPKLQGTVRYRTATINLAQVILGMATMVLAMSLALGFGNSFFVKTAHMVFSAMIAFAIIACIYFTIIESVLIRYMKIQFGYHIGSIFGVCAAMYPIIRYEAINASDYSTDINITLALLLLLCVIFTTIRVVRFLLRRARRYKPIPANNDEIRALRTDID</sequence>